<reference evidence="2 3" key="1">
    <citation type="journal article" date="2014" name="Nat. Commun.">
        <title>Klebsormidium flaccidum genome reveals primary factors for plant terrestrial adaptation.</title>
        <authorList>
            <person name="Hori K."/>
            <person name="Maruyama F."/>
            <person name="Fujisawa T."/>
            <person name="Togashi T."/>
            <person name="Yamamoto N."/>
            <person name="Seo M."/>
            <person name="Sato S."/>
            <person name="Yamada T."/>
            <person name="Mori H."/>
            <person name="Tajima N."/>
            <person name="Moriyama T."/>
            <person name="Ikeuchi M."/>
            <person name="Watanabe M."/>
            <person name="Wada H."/>
            <person name="Kobayashi K."/>
            <person name="Saito M."/>
            <person name="Masuda T."/>
            <person name="Sasaki-Sekimoto Y."/>
            <person name="Mashiguchi K."/>
            <person name="Awai K."/>
            <person name="Shimojima M."/>
            <person name="Masuda S."/>
            <person name="Iwai M."/>
            <person name="Nobusawa T."/>
            <person name="Narise T."/>
            <person name="Kondo S."/>
            <person name="Saito H."/>
            <person name="Sato R."/>
            <person name="Murakawa M."/>
            <person name="Ihara Y."/>
            <person name="Oshima-Yamada Y."/>
            <person name="Ohtaka K."/>
            <person name="Satoh M."/>
            <person name="Sonobe K."/>
            <person name="Ishii M."/>
            <person name="Ohtani R."/>
            <person name="Kanamori-Sato M."/>
            <person name="Honoki R."/>
            <person name="Miyazaki D."/>
            <person name="Mochizuki H."/>
            <person name="Umetsu J."/>
            <person name="Higashi K."/>
            <person name="Shibata D."/>
            <person name="Kamiya Y."/>
            <person name="Sato N."/>
            <person name="Nakamura Y."/>
            <person name="Tabata S."/>
            <person name="Ida S."/>
            <person name="Kurokawa K."/>
            <person name="Ohta H."/>
        </authorList>
    </citation>
    <scope>NUCLEOTIDE SEQUENCE [LARGE SCALE GENOMIC DNA]</scope>
    <source>
        <strain evidence="2 3">NIES-2285</strain>
    </source>
</reference>
<accession>A0A1Y1IR50</accession>
<protein>
    <submittedName>
        <fullName evidence="2">Uncharacterized protein</fullName>
    </submittedName>
</protein>
<name>A0A1Y1IR50_KLENI</name>
<evidence type="ECO:0000313" key="2">
    <source>
        <dbReference type="EMBL" id="GAQ93174.1"/>
    </source>
</evidence>
<organism evidence="2 3">
    <name type="scientific">Klebsormidium nitens</name>
    <name type="common">Green alga</name>
    <name type="synonym">Ulothrix nitens</name>
    <dbReference type="NCBI Taxonomy" id="105231"/>
    <lineage>
        <taxon>Eukaryota</taxon>
        <taxon>Viridiplantae</taxon>
        <taxon>Streptophyta</taxon>
        <taxon>Klebsormidiophyceae</taxon>
        <taxon>Klebsormidiales</taxon>
        <taxon>Klebsormidiaceae</taxon>
        <taxon>Klebsormidium</taxon>
    </lineage>
</organism>
<evidence type="ECO:0000256" key="1">
    <source>
        <dbReference type="SAM" id="MobiDB-lite"/>
    </source>
</evidence>
<proteinExistence type="predicted"/>
<evidence type="ECO:0000313" key="3">
    <source>
        <dbReference type="Proteomes" id="UP000054558"/>
    </source>
</evidence>
<dbReference type="EMBL" id="DF238290">
    <property type="protein sequence ID" value="GAQ93174.1"/>
    <property type="molecule type" value="Genomic_DNA"/>
</dbReference>
<gene>
    <name evidence="2" type="ORF">KFL_013410010</name>
</gene>
<dbReference type="AlphaFoldDB" id="A0A1Y1IR50"/>
<sequence length="272" mass="28302">MAATPSGEVSLLLSGGRLEEKDRGGGGKQTGAVERSGPLVGAEGSPSAVEMRAQGGWALARLALALREEETGAFCGHVTELLQSPRATSRQLAGTIMAEWFKGLGNPELLSVNGGVKTENGGVKGEGGAKTDEVPNVLDLPAVAALRQRALELLQANDPGSLTPGSSAPYEDLKPIYIRMREEAAAMGRARPRGRGGGVLAGASAEVELRNPAADGVGAVRAEASLQLLAMHCDPRRSGDRVSNALRFEHVNTDVGRRKEMLRRGGALPGRS</sequence>
<dbReference type="Proteomes" id="UP000054558">
    <property type="component" value="Unassembled WGS sequence"/>
</dbReference>
<feature type="region of interest" description="Disordered" evidence="1">
    <location>
        <begin position="1"/>
        <end position="45"/>
    </location>
</feature>
<keyword evidence="3" id="KW-1185">Reference proteome</keyword>